<evidence type="ECO:0000259" key="5">
    <source>
        <dbReference type="PROSITE" id="PS50984"/>
    </source>
</evidence>
<dbReference type="Proteomes" id="UP000281170">
    <property type="component" value="Chromosome"/>
</dbReference>
<dbReference type="Gene3D" id="3.30.2340.10">
    <property type="entry name" value="TruD, insertion domain"/>
    <property type="match status" value="1"/>
</dbReference>
<dbReference type="InterPro" id="IPR043165">
    <property type="entry name" value="TruD_insert_sf"/>
</dbReference>
<dbReference type="RefSeq" id="WP_058462273.1">
    <property type="nucleotide sequence ID" value="NZ_CAAAHS010000010.1"/>
</dbReference>
<keyword evidence="8" id="KW-1185">Reference proteome</keyword>
<comment type="similarity">
    <text evidence="1 4">Belongs to the pseudouridine synthase TruD family.</text>
</comment>
<name>A0A0W0R6A6_9GAMM</name>
<dbReference type="KEGG" id="ladl:NCTC12735_00022"/>
<dbReference type="HAMAP" id="MF_01082">
    <property type="entry name" value="TruD"/>
    <property type="match status" value="1"/>
</dbReference>
<reference evidence="7 9" key="2">
    <citation type="submission" date="2018-12" db="EMBL/GenBank/DDBJ databases">
        <authorList>
            <consortium name="Pathogen Informatics"/>
        </authorList>
    </citation>
    <scope>NUCLEOTIDE SEQUENCE [LARGE SCALE GENOMIC DNA]</scope>
    <source>
        <strain evidence="7 9">NCTC12735</strain>
    </source>
</reference>
<dbReference type="EMBL" id="LR134410">
    <property type="protein sequence ID" value="VEH81067.1"/>
    <property type="molecule type" value="Genomic_DNA"/>
</dbReference>
<dbReference type="Proteomes" id="UP000054859">
    <property type="component" value="Unassembled WGS sequence"/>
</dbReference>
<dbReference type="InterPro" id="IPR001656">
    <property type="entry name" value="PsdUridine_synth_TruD"/>
</dbReference>
<protein>
    <recommendedName>
        <fullName evidence="4">tRNA pseudouridine synthase D</fullName>
        <ecNumber evidence="4">5.4.99.27</ecNumber>
    </recommendedName>
    <alternativeName>
        <fullName evidence="4">tRNA pseudouridine(13) synthase</fullName>
    </alternativeName>
    <alternativeName>
        <fullName evidence="4">tRNA pseudouridylate synthase D</fullName>
    </alternativeName>
    <alternativeName>
        <fullName evidence="4">tRNA-uridine isomerase D</fullName>
    </alternativeName>
</protein>
<evidence type="ECO:0000256" key="1">
    <source>
        <dbReference type="ARBA" id="ARBA00007953"/>
    </source>
</evidence>
<dbReference type="OrthoDB" id="1550679at2"/>
<accession>A0A0W0R6A6</accession>
<evidence type="ECO:0000313" key="8">
    <source>
        <dbReference type="Proteomes" id="UP000054859"/>
    </source>
</evidence>
<dbReference type="InterPro" id="IPR042214">
    <property type="entry name" value="TruD_catalytic"/>
</dbReference>
<dbReference type="PATRIC" id="fig|45056.6.peg.1316"/>
<dbReference type="GO" id="GO:0031119">
    <property type="term" value="P:tRNA pseudouridine synthesis"/>
    <property type="evidence" value="ECO:0007669"/>
    <property type="project" value="UniProtKB-UniRule"/>
</dbReference>
<comment type="function">
    <text evidence="4">Responsible for synthesis of pseudouridine from uracil-13 in transfer RNAs.</text>
</comment>
<dbReference type="SUPFAM" id="SSF55120">
    <property type="entry name" value="Pseudouridine synthase"/>
    <property type="match status" value="1"/>
</dbReference>
<dbReference type="InterPro" id="IPR050170">
    <property type="entry name" value="TruD_pseudoU_synthase"/>
</dbReference>
<keyword evidence="3 4" id="KW-0413">Isomerase</keyword>
<evidence type="ECO:0000256" key="3">
    <source>
        <dbReference type="ARBA" id="ARBA00023235"/>
    </source>
</evidence>
<comment type="catalytic activity">
    <reaction evidence="4">
        <text>uridine(13) in tRNA = pseudouridine(13) in tRNA</text>
        <dbReference type="Rhea" id="RHEA:42540"/>
        <dbReference type="Rhea" id="RHEA-COMP:10105"/>
        <dbReference type="Rhea" id="RHEA-COMP:10106"/>
        <dbReference type="ChEBI" id="CHEBI:65314"/>
        <dbReference type="ChEBI" id="CHEBI:65315"/>
        <dbReference type="EC" id="5.4.99.27"/>
    </reaction>
</comment>
<sequence>MLTDLSFADAKPTAQGKIKCTPEDFFVEEVLSFTPCGEGEHLYLFLEKKLLNTEEVSNYLARFFSVSSKLVSYAGMKDKYAQTRQWFSIHLPGKSTPNLESLESENIHILQSVRHNKKLKIGAVQENYFEITIQEFNHDVNEFKVRINNIHERGVPNYFGAQRFGNHGSNLLKAEEMLLRNKKIKNPHLRGIYYSAARAFLFNQILSLRIKHNCWDLPVAGDLMMLSGTHSVFLAEEITEEIIKRVKDHDIHPAAPLWGEGKEMTSLEALSLQTQALEPWKEWCVALEKNRLNKQYRAMVVNPRNLQLQNNKLTFTLPSGSFATSVLRELVYLKEEGA</sequence>
<dbReference type="GO" id="GO:0005829">
    <property type="term" value="C:cytosol"/>
    <property type="evidence" value="ECO:0007669"/>
    <property type="project" value="TreeGrafter"/>
</dbReference>
<gene>
    <name evidence="4 7" type="primary">truD</name>
    <name evidence="6" type="ORF">Lade_1274</name>
    <name evidence="7" type="ORF">NCTC12735_00022</name>
</gene>
<evidence type="ECO:0000256" key="2">
    <source>
        <dbReference type="ARBA" id="ARBA00022694"/>
    </source>
</evidence>
<dbReference type="EMBL" id="LNKA01000001">
    <property type="protein sequence ID" value="KTC66616.1"/>
    <property type="molecule type" value="Genomic_DNA"/>
</dbReference>
<evidence type="ECO:0000313" key="6">
    <source>
        <dbReference type="EMBL" id="KTC66616.1"/>
    </source>
</evidence>
<dbReference type="GO" id="GO:0160150">
    <property type="term" value="F:tRNA pseudouridine(13) synthase activity"/>
    <property type="evidence" value="ECO:0007669"/>
    <property type="project" value="UniProtKB-EC"/>
</dbReference>
<dbReference type="PROSITE" id="PS50984">
    <property type="entry name" value="TRUD"/>
    <property type="match status" value="1"/>
</dbReference>
<dbReference type="PANTHER" id="PTHR47811:SF1">
    <property type="entry name" value="TRNA PSEUDOURIDINE SYNTHASE D"/>
    <property type="match status" value="1"/>
</dbReference>
<dbReference type="InterPro" id="IPR020103">
    <property type="entry name" value="PsdUridine_synth_cat_dom_sf"/>
</dbReference>
<reference evidence="6 8" key="1">
    <citation type="submission" date="2015-11" db="EMBL/GenBank/DDBJ databases">
        <title>Identification of large and diverse effector repertoires of 38 Legionella species.</title>
        <authorList>
            <person name="Burstein D."/>
            <person name="Amaro F."/>
            <person name="Zusman T."/>
            <person name="Lifshitz Z."/>
            <person name="Cohen O."/>
            <person name="Gilbert J.A."/>
            <person name="Pupko T."/>
            <person name="Shuman H.A."/>
            <person name="Segal G."/>
        </authorList>
    </citation>
    <scope>NUCLEOTIDE SEQUENCE [LARGE SCALE GENOMIC DNA]</scope>
    <source>
        <strain evidence="6 8">1762-AUS-E</strain>
    </source>
</reference>
<dbReference type="Pfam" id="PF01142">
    <property type="entry name" value="TruD"/>
    <property type="match status" value="2"/>
</dbReference>
<dbReference type="InterPro" id="IPR011760">
    <property type="entry name" value="PsdUridine_synth_TruD_insert"/>
</dbReference>
<feature type="domain" description="TRUD" evidence="5">
    <location>
        <begin position="154"/>
        <end position="302"/>
    </location>
</feature>
<dbReference type="CDD" id="cd02575">
    <property type="entry name" value="PseudoU_synth_EcTruD"/>
    <property type="match status" value="1"/>
</dbReference>
<dbReference type="PANTHER" id="PTHR47811">
    <property type="entry name" value="TRNA PSEUDOURIDINE SYNTHASE D"/>
    <property type="match status" value="1"/>
</dbReference>
<feature type="active site" description="Nucleophile" evidence="4">
    <location>
        <position position="78"/>
    </location>
</feature>
<dbReference type="EC" id="5.4.99.27" evidence="4"/>
<dbReference type="STRING" id="45056.Lade_1274"/>
<dbReference type="GO" id="GO:0003723">
    <property type="term" value="F:RNA binding"/>
    <property type="evidence" value="ECO:0007669"/>
    <property type="project" value="InterPro"/>
</dbReference>
<proteinExistence type="inferred from homology"/>
<evidence type="ECO:0000256" key="4">
    <source>
        <dbReference type="HAMAP-Rule" id="MF_01082"/>
    </source>
</evidence>
<evidence type="ECO:0000313" key="7">
    <source>
        <dbReference type="EMBL" id="VEH81067.1"/>
    </source>
</evidence>
<organism evidence="6 8">
    <name type="scientific">Legionella adelaidensis</name>
    <dbReference type="NCBI Taxonomy" id="45056"/>
    <lineage>
        <taxon>Bacteria</taxon>
        <taxon>Pseudomonadati</taxon>
        <taxon>Pseudomonadota</taxon>
        <taxon>Gammaproteobacteria</taxon>
        <taxon>Legionellales</taxon>
        <taxon>Legionellaceae</taxon>
        <taxon>Legionella</taxon>
    </lineage>
</organism>
<dbReference type="Gene3D" id="3.30.2350.20">
    <property type="entry name" value="TruD, catalytic domain"/>
    <property type="match status" value="1"/>
</dbReference>
<evidence type="ECO:0000313" key="9">
    <source>
        <dbReference type="Proteomes" id="UP000281170"/>
    </source>
</evidence>
<dbReference type="AlphaFoldDB" id="A0A0W0R6A6"/>
<keyword evidence="2 4" id="KW-0819">tRNA processing</keyword>